<keyword evidence="6" id="KW-0694">RNA-binding</keyword>
<dbReference type="Pfam" id="PF00642">
    <property type="entry name" value="zf-CCCH"/>
    <property type="match status" value="6"/>
</dbReference>
<evidence type="ECO:0000259" key="9">
    <source>
        <dbReference type="PROSITE" id="PS50103"/>
    </source>
</evidence>
<dbReference type="InterPro" id="IPR000571">
    <property type="entry name" value="Znf_CCCH"/>
</dbReference>
<dbReference type="SUPFAM" id="SSF54928">
    <property type="entry name" value="RNA-binding domain, RBD"/>
    <property type="match status" value="1"/>
</dbReference>
<keyword evidence="11" id="KW-1185">Reference proteome</keyword>
<feature type="zinc finger region" description="C3H1-type" evidence="7">
    <location>
        <begin position="400"/>
        <end position="428"/>
    </location>
</feature>
<comment type="caution">
    <text evidence="10">The sequence shown here is derived from an EMBL/GenBank/DDBJ whole genome shotgun (WGS) entry which is preliminary data.</text>
</comment>
<dbReference type="Gene3D" id="4.10.1000.10">
    <property type="entry name" value="Zinc finger, CCCH-type"/>
    <property type="match status" value="3"/>
</dbReference>
<feature type="zinc finger region" description="C3H1-type" evidence="7">
    <location>
        <begin position="190"/>
        <end position="218"/>
    </location>
</feature>
<keyword evidence="5" id="KW-0238">DNA-binding</keyword>
<keyword evidence="3 7" id="KW-0863">Zinc-finger</keyword>
<dbReference type="PROSITE" id="PS50102">
    <property type="entry name" value="RRM"/>
    <property type="match status" value="1"/>
</dbReference>
<dbReference type="GO" id="GO:0003677">
    <property type="term" value="F:DNA binding"/>
    <property type="evidence" value="ECO:0007669"/>
    <property type="project" value="UniProtKB-KW"/>
</dbReference>
<dbReference type="InterPro" id="IPR036855">
    <property type="entry name" value="Znf_CCCH_sf"/>
</dbReference>
<keyword evidence="4 7" id="KW-0862">Zinc</keyword>
<evidence type="ECO:0000256" key="7">
    <source>
        <dbReference type="PROSITE-ProRule" id="PRU00723"/>
    </source>
</evidence>
<dbReference type="SMART" id="SM00360">
    <property type="entry name" value="RRM"/>
    <property type="match status" value="1"/>
</dbReference>
<feature type="domain" description="C3H1-type" evidence="9">
    <location>
        <begin position="316"/>
        <end position="344"/>
    </location>
</feature>
<feature type="domain" description="C3H1-type" evidence="9">
    <location>
        <begin position="400"/>
        <end position="428"/>
    </location>
</feature>
<evidence type="ECO:0000256" key="5">
    <source>
        <dbReference type="ARBA" id="ARBA00023125"/>
    </source>
</evidence>
<feature type="domain" description="C3H1-type" evidence="9">
    <location>
        <begin position="190"/>
        <end position="218"/>
    </location>
</feature>
<dbReference type="Gene3D" id="3.30.70.330">
    <property type="match status" value="1"/>
</dbReference>
<dbReference type="SMART" id="SM00356">
    <property type="entry name" value="ZnF_C3H1"/>
    <property type="match status" value="6"/>
</dbReference>
<dbReference type="InterPro" id="IPR000504">
    <property type="entry name" value="RRM_dom"/>
</dbReference>
<protein>
    <submittedName>
        <fullName evidence="10">Uncharacterized protein</fullName>
    </submittedName>
</protein>
<name>A0AAV8RCH5_ENSVE</name>
<evidence type="ECO:0000313" key="10">
    <source>
        <dbReference type="EMBL" id="KAJ8499500.1"/>
    </source>
</evidence>
<feature type="zinc finger region" description="C3H1-type" evidence="7">
    <location>
        <begin position="454"/>
        <end position="482"/>
    </location>
</feature>
<evidence type="ECO:0000256" key="2">
    <source>
        <dbReference type="ARBA" id="ARBA00022737"/>
    </source>
</evidence>
<keyword evidence="1 7" id="KW-0479">Metal-binding</keyword>
<proteinExistence type="predicted"/>
<dbReference type="FunFam" id="4.10.1000.10:FF:000033">
    <property type="entry name" value="zinc finger CCCH domain-containing protein 37"/>
    <property type="match status" value="1"/>
</dbReference>
<evidence type="ECO:0000256" key="6">
    <source>
        <dbReference type="PROSITE-ProRule" id="PRU00176"/>
    </source>
</evidence>
<keyword evidence="2" id="KW-0677">Repeat</keyword>
<dbReference type="PROSITE" id="PS50103">
    <property type="entry name" value="ZF_C3H1"/>
    <property type="match status" value="6"/>
</dbReference>
<feature type="domain" description="C3H1-type" evidence="9">
    <location>
        <begin position="454"/>
        <end position="482"/>
    </location>
</feature>
<dbReference type="Pfam" id="PF00076">
    <property type="entry name" value="RRM_1"/>
    <property type="match status" value="1"/>
</dbReference>
<evidence type="ECO:0000256" key="1">
    <source>
        <dbReference type="ARBA" id="ARBA00022723"/>
    </source>
</evidence>
<dbReference type="InterPro" id="IPR012677">
    <property type="entry name" value="Nucleotide-bd_a/b_plait_sf"/>
</dbReference>
<dbReference type="Proteomes" id="UP001222027">
    <property type="component" value="Unassembled WGS sequence"/>
</dbReference>
<dbReference type="GO" id="GO:0008270">
    <property type="term" value="F:zinc ion binding"/>
    <property type="evidence" value="ECO:0007669"/>
    <property type="project" value="UniProtKB-KW"/>
</dbReference>
<dbReference type="SUPFAM" id="SSF90229">
    <property type="entry name" value="CCCH zinc finger"/>
    <property type="match status" value="6"/>
</dbReference>
<dbReference type="PANTHER" id="PTHR12506:SF82">
    <property type="entry name" value="ZINC FINGER CCCH DOMAIN-CONTAINING PROTEIN 64-RELATED"/>
    <property type="match status" value="1"/>
</dbReference>
<dbReference type="PANTHER" id="PTHR12506">
    <property type="entry name" value="PROTEIN PHOSPHATASE RELATED"/>
    <property type="match status" value="1"/>
</dbReference>
<dbReference type="GO" id="GO:0003729">
    <property type="term" value="F:mRNA binding"/>
    <property type="evidence" value="ECO:0007669"/>
    <property type="project" value="TreeGrafter"/>
</dbReference>
<evidence type="ECO:0000313" key="11">
    <source>
        <dbReference type="Proteomes" id="UP001222027"/>
    </source>
</evidence>
<dbReference type="EMBL" id="JAQQAF010000003">
    <property type="protein sequence ID" value="KAJ8499500.1"/>
    <property type="molecule type" value="Genomic_DNA"/>
</dbReference>
<feature type="domain" description="RRM" evidence="8">
    <location>
        <begin position="555"/>
        <end position="620"/>
    </location>
</feature>
<dbReference type="InterPro" id="IPR035979">
    <property type="entry name" value="RBD_domain_sf"/>
</dbReference>
<feature type="domain" description="C3H1-type" evidence="9">
    <location>
        <begin position="245"/>
        <end position="273"/>
    </location>
</feature>
<dbReference type="AlphaFoldDB" id="A0AAV8RCH5"/>
<reference evidence="10 11" key="1">
    <citation type="submission" date="2022-12" db="EMBL/GenBank/DDBJ databases">
        <title>Chromosome-scale assembly of the Ensete ventricosum genome.</title>
        <authorList>
            <person name="Dussert Y."/>
            <person name="Stocks J."/>
            <person name="Wendawek A."/>
            <person name="Woldeyes F."/>
            <person name="Nichols R.A."/>
            <person name="Borrell J.S."/>
        </authorList>
    </citation>
    <scope>NUCLEOTIDE SEQUENCE [LARGE SCALE GENOMIC DNA]</scope>
    <source>
        <strain evidence="11">cv. Maze</strain>
        <tissue evidence="10">Seeds</tissue>
    </source>
</reference>
<accession>A0AAV8RCH5</accession>
<sequence>MSSNIYNYRTIYGGGGRDASSLYYRDSPRLPSVDPFADSDTESLYADRVPSAYTKHGIGASSRYTAAAAMPTPSLYGTSAFDPSLLGGTKRTVEALYHQTVLGSHNSIGQTEALFSTNSLIKRPRLETGSNLPIYPQRPGEKDCAYYMMTRTCKFGDTCKFDHPLWVPEGGIPDWKEIPLIPTSESLPERPGEPDCPYYMKTQKCKFGIRCKFNHPKEKVNAFASELDAELQGSETADISILPERLSEPVCSFYMKTGKCSFGTSCKFHHPKDLQIQSNIQDSVRHGQQESQGQSSNSFVPFIPALMHNSKGLPIRPGEPDCPFYLKTGSCKYGSTCRYTHPERIINPSLVAGLGQSFLPSAATNLSFGGLNPAANFLQNIDLRSAQTSISVIPTIYPQRPGELECDFYMKTGQCKFGERCKFHHPIDRSAPTSVLKQTPQQTVKLTLAGLPRREGAVICSFYMKTGTCKFGAACKFDHPPPGEAIAMATIQGTAEGEETKDAPEFQLESVVISPIIESLCLDRLRHIVAAAVFRGEPGVVANVRAIADRDHSQRKLFIRGLGTETTTDSVRSLFSAYGEFEEAAVIVDRATGKSKGYGFITFRHADGALRVLKEPSKNH</sequence>
<feature type="zinc finger region" description="C3H1-type" evidence="7">
    <location>
        <begin position="316"/>
        <end position="344"/>
    </location>
</feature>
<evidence type="ECO:0000256" key="3">
    <source>
        <dbReference type="ARBA" id="ARBA00022771"/>
    </source>
</evidence>
<feature type="zinc finger region" description="C3H1-type" evidence="7">
    <location>
        <begin position="245"/>
        <end position="273"/>
    </location>
</feature>
<gene>
    <name evidence="10" type="ORF">OPV22_010052</name>
</gene>
<feature type="domain" description="C3H1-type" evidence="9">
    <location>
        <begin position="138"/>
        <end position="166"/>
    </location>
</feature>
<feature type="zinc finger region" description="C3H1-type" evidence="7">
    <location>
        <begin position="138"/>
        <end position="166"/>
    </location>
</feature>
<organism evidence="10 11">
    <name type="scientific">Ensete ventricosum</name>
    <name type="common">Abyssinian banana</name>
    <name type="synonym">Musa ensete</name>
    <dbReference type="NCBI Taxonomy" id="4639"/>
    <lineage>
        <taxon>Eukaryota</taxon>
        <taxon>Viridiplantae</taxon>
        <taxon>Streptophyta</taxon>
        <taxon>Embryophyta</taxon>
        <taxon>Tracheophyta</taxon>
        <taxon>Spermatophyta</taxon>
        <taxon>Magnoliopsida</taxon>
        <taxon>Liliopsida</taxon>
        <taxon>Zingiberales</taxon>
        <taxon>Musaceae</taxon>
        <taxon>Ensete</taxon>
    </lineage>
</organism>
<evidence type="ECO:0000256" key="4">
    <source>
        <dbReference type="ARBA" id="ARBA00022833"/>
    </source>
</evidence>
<evidence type="ECO:0000259" key="8">
    <source>
        <dbReference type="PROSITE" id="PS50102"/>
    </source>
</evidence>
<dbReference type="InterPro" id="IPR050974">
    <property type="entry name" value="Plant_ZF_CCCH"/>
</dbReference>